<evidence type="ECO:0000313" key="2">
    <source>
        <dbReference type="Proteomes" id="UP000555393"/>
    </source>
</evidence>
<proteinExistence type="predicted"/>
<name>A0A841LQJ6_9HYPH</name>
<comment type="caution">
    <text evidence="1">The sequence shown here is derived from an EMBL/GenBank/DDBJ whole genome shotgun (WGS) entry which is preliminary data.</text>
</comment>
<dbReference type="Proteomes" id="UP000555393">
    <property type="component" value="Unassembled WGS sequence"/>
</dbReference>
<sequence length="110" mass="12183">MFEEKTAVTFFITSRWLQHNQPAMDIMPAHPHLFQIENYGARHVPAITSVPTMYDSKTAGSLDADMGAWVSAGSTEKRILNVRDGDVIIVHVNQPTSQAVKAVNVSQTLF</sequence>
<evidence type="ECO:0000313" key="1">
    <source>
        <dbReference type="EMBL" id="MBB6260355.1"/>
    </source>
</evidence>
<reference evidence="1 2" key="1">
    <citation type="submission" date="2020-08" db="EMBL/GenBank/DDBJ databases">
        <title>Genomic Encyclopedia of Type Strains, Phase IV (KMG-IV): sequencing the most valuable type-strain genomes for metagenomic binning, comparative biology and taxonomic classification.</title>
        <authorList>
            <person name="Goeker M."/>
        </authorList>
    </citation>
    <scope>NUCLEOTIDE SEQUENCE [LARGE SCALE GENOMIC DNA]</scope>
    <source>
        <strain evidence="1 2">DSM 22336</strain>
    </source>
</reference>
<dbReference type="AlphaFoldDB" id="A0A841LQJ6"/>
<dbReference type="EMBL" id="JACIIU010000002">
    <property type="protein sequence ID" value="MBB6260355.1"/>
    <property type="molecule type" value="Genomic_DNA"/>
</dbReference>
<organism evidence="1 2">
    <name type="scientific">Paenochrobactrum gallinarii</name>
    <dbReference type="NCBI Taxonomy" id="643673"/>
    <lineage>
        <taxon>Bacteria</taxon>
        <taxon>Pseudomonadati</taxon>
        <taxon>Pseudomonadota</taxon>
        <taxon>Alphaproteobacteria</taxon>
        <taxon>Hyphomicrobiales</taxon>
        <taxon>Brucellaceae</taxon>
        <taxon>Paenochrobactrum</taxon>
    </lineage>
</organism>
<keyword evidence="2" id="KW-1185">Reference proteome</keyword>
<gene>
    <name evidence="1" type="ORF">FHS77_000879</name>
</gene>
<protein>
    <submittedName>
        <fullName evidence="1">Uncharacterized protein</fullName>
    </submittedName>
</protein>
<accession>A0A841LQJ6</accession>
<dbReference type="RefSeq" id="WP_246431213.1">
    <property type="nucleotide sequence ID" value="NZ_JACIIU010000002.1"/>
</dbReference>